<dbReference type="PANTHER" id="PTHR36206">
    <property type="entry name" value="ASPERCRYPTIN BIOSYNTHESIS CLUSTER-SPECIFIC TRANSCRIPTION REGULATOR ATNN-RELATED"/>
    <property type="match status" value="1"/>
</dbReference>
<dbReference type="AlphaFoldDB" id="A0A3G2KSH8"/>
<dbReference type="GO" id="GO:0000981">
    <property type="term" value="F:DNA-binding transcription factor activity, RNA polymerase II-specific"/>
    <property type="evidence" value="ECO:0007669"/>
    <property type="project" value="InterPro"/>
</dbReference>
<dbReference type="EMBL" id="MH447995">
    <property type="protein sequence ID" value="AYN62236.1"/>
    <property type="molecule type" value="mRNA"/>
</dbReference>
<evidence type="ECO:0000256" key="4">
    <source>
        <dbReference type="ARBA" id="ARBA00023125"/>
    </source>
</evidence>
<name>A0A3G2KSH8_TALPI</name>
<evidence type="ECO:0000256" key="2">
    <source>
        <dbReference type="ARBA" id="ARBA00022833"/>
    </source>
</evidence>
<evidence type="ECO:0000256" key="3">
    <source>
        <dbReference type="ARBA" id="ARBA00023015"/>
    </source>
</evidence>
<sequence length="523" mass="59334">MRPTNGGRSRMVLSKSRTGCQTCKERRVKCDEAKPACQRCVRSKRQCTGYIDITASNKKAQAFKITYYVPQMYWKTGISEDIEEEHALDCFFYWNTNCFPLELTRPFRRQDILHEPAIRHAMVAMGILHEIYRYQITGPPETQRRIIAMQHYGKAIQSLLSRQKTDAFTTDRSKKTMSISLLACLLFVSLELSQGHYQSALDHLQSGFALFQGVTSDEQQSPKDDSYVSAKVLRSLFVRFMCQITHFDMPDCARFLVLDESTDDYPAGFPGLEEARESFLAILIKILSRHQTRLFEKQIGLNDRGDNSLIQDQTLSEELLELDRWIFSFNLYLTHDVPTSQVCDSYVLVTCAFSLKFRLLMESRAGGQIFGNTELDLTHIANLGDTLVRASPDPVTCSTCPLHRIFNNTQNIPQDKNNNNSALKPSSHPLFPFLGVFCSIFVSSTYSQNASIRRKTYDTVSKICRCGKGFDLGLTAYIASLLRPSDSELTVTRSIPHDSVFGQVLSDGCWKLLTVLHSFSGLK</sequence>
<dbReference type="InterPro" id="IPR052360">
    <property type="entry name" value="Transcr_Regulatory_Proteins"/>
</dbReference>
<dbReference type="PANTHER" id="PTHR36206:SF13">
    <property type="entry name" value="TRANSCRIPTIONAL REGULATORY PROTEIN MOC3"/>
    <property type="match status" value="1"/>
</dbReference>
<keyword evidence="5" id="KW-0804">Transcription</keyword>
<dbReference type="SUPFAM" id="SSF57701">
    <property type="entry name" value="Zn2/Cys6 DNA-binding domain"/>
    <property type="match status" value="1"/>
</dbReference>
<keyword evidence="1" id="KW-0479">Metal-binding</keyword>
<dbReference type="PROSITE" id="PS00463">
    <property type="entry name" value="ZN2_CY6_FUNGAL_1"/>
    <property type="match status" value="1"/>
</dbReference>
<dbReference type="CDD" id="cd00067">
    <property type="entry name" value="GAL4"/>
    <property type="match status" value="1"/>
</dbReference>
<organism evidence="8">
    <name type="scientific">Talaromyces pinophilus</name>
    <name type="common">Penicillium pinophilum</name>
    <dbReference type="NCBI Taxonomy" id="128442"/>
    <lineage>
        <taxon>Eukaryota</taxon>
        <taxon>Fungi</taxon>
        <taxon>Dikarya</taxon>
        <taxon>Ascomycota</taxon>
        <taxon>Pezizomycotina</taxon>
        <taxon>Eurotiomycetes</taxon>
        <taxon>Eurotiomycetidae</taxon>
        <taxon>Eurotiales</taxon>
        <taxon>Trichocomaceae</taxon>
        <taxon>Talaromyces</taxon>
        <taxon>Talaromyces sect. Talaromyces</taxon>
    </lineage>
</organism>
<keyword evidence="3" id="KW-0805">Transcription regulation</keyword>
<dbReference type="InterPro" id="IPR001138">
    <property type="entry name" value="Zn2Cys6_DnaBD"/>
</dbReference>
<accession>A0A3G2KSH8</accession>
<protein>
    <submittedName>
        <fullName evidence="8">Zn2Cys6 fungal transcriptional regulatory protein TP06213</fullName>
    </submittedName>
</protein>
<evidence type="ECO:0000256" key="6">
    <source>
        <dbReference type="ARBA" id="ARBA00023242"/>
    </source>
</evidence>
<dbReference type="GO" id="GO:0008270">
    <property type="term" value="F:zinc ion binding"/>
    <property type="evidence" value="ECO:0007669"/>
    <property type="project" value="InterPro"/>
</dbReference>
<keyword evidence="4" id="KW-0238">DNA-binding</keyword>
<dbReference type="GO" id="GO:0003677">
    <property type="term" value="F:DNA binding"/>
    <property type="evidence" value="ECO:0007669"/>
    <property type="project" value="UniProtKB-KW"/>
</dbReference>
<dbReference type="Gene3D" id="4.10.240.10">
    <property type="entry name" value="Zn(2)-C6 fungal-type DNA-binding domain"/>
    <property type="match status" value="1"/>
</dbReference>
<reference evidence="8" key="1">
    <citation type="journal article" date="2018" name="Biotechnol. Biofuels">
        <title>The transcription factor TpRfx1 is an essential regulator of amylase and cellulase gene expression in Talaromyces pinophilus.</title>
        <authorList>
            <person name="Liao G.Y."/>
            <person name="Zhao S."/>
            <person name="Zhang T."/>
            <person name="Li C.X."/>
            <person name="Liao L.S."/>
            <person name="Zhang F.F."/>
            <person name="Luo X.M."/>
            <person name="Feng J.X."/>
        </authorList>
    </citation>
    <scope>NUCLEOTIDE SEQUENCE</scope>
    <source>
        <strain evidence="8">1-95</strain>
    </source>
</reference>
<dbReference type="SMART" id="SM00066">
    <property type="entry name" value="GAL4"/>
    <property type="match status" value="1"/>
</dbReference>
<keyword evidence="6" id="KW-0539">Nucleus</keyword>
<evidence type="ECO:0000256" key="5">
    <source>
        <dbReference type="ARBA" id="ARBA00023163"/>
    </source>
</evidence>
<dbReference type="PROSITE" id="PS50048">
    <property type="entry name" value="ZN2_CY6_FUNGAL_2"/>
    <property type="match status" value="1"/>
</dbReference>
<proteinExistence type="evidence at transcript level"/>
<feature type="domain" description="Zn(2)-C6 fungal-type" evidence="7">
    <location>
        <begin position="19"/>
        <end position="48"/>
    </location>
</feature>
<dbReference type="InterPro" id="IPR036864">
    <property type="entry name" value="Zn2-C6_fun-type_DNA-bd_sf"/>
</dbReference>
<evidence type="ECO:0000259" key="7">
    <source>
        <dbReference type="PROSITE" id="PS50048"/>
    </source>
</evidence>
<dbReference type="Pfam" id="PF00172">
    <property type="entry name" value="Zn_clus"/>
    <property type="match status" value="1"/>
</dbReference>
<keyword evidence="2" id="KW-0862">Zinc</keyword>
<evidence type="ECO:0000313" key="8">
    <source>
        <dbReference type="EMBL" id="AYN62236.1"/>
    </source>
</evidence>
<evidence type="ECO:0000256" key="1">
    <source>
        <dbReference type="ARBA" id="ARBA00022723"/>
    </source>
</evidence>